<accession>A0ACD4NTR9</accession>
<sequence>MTAVISIGSLKSSGSTTLVLTLAGVAAAAEIPVLLVDASRDKDILTWRARTEGLASVAVEAATDAASLEQVVRAARRRGQIALVDAGSDPETIRMGARLSDRALIPVRFSPLSAYAAVATERLLQLDAGQGRPDRDWALVASAVSTTIPSRIARTVEAIVAACPAPRLEIGLVLRAAYEAPFLLGGTIFTLRDAEAPGLDRARAEAATLAYEAGILGPMVSMNSQRGEPDLELVAEAEAALAAAA</sequence>
<gene>
    <name evidence="1" type="ORF">OXU80_08670</name>
</gene>
<name>A0ACD4NTR9_9HYPH</name>
<evidence type="ECO:0000313" key="1">
    <source>
        <dbReference type="EMBL" id="WAJ30261.1"/>
    </source>
</evidence>
<protein>
    <submittedName>
        <fullName evidence="1">Chromosome partitioning protein ParA</fullName>
    </submittedName>
</protein>
<organism evidence="1 2">
    <name type="scientific">Antarcticirhabdus aurantiaca</name>
    <dbReference type="NCBI Taxonomy" id="2606717"/>
    <lineage>
        <taxon>Bacteria</taxon>
        <taxon>Pseudomonadati</taxon>
        <taxon>Pseudomonadota</taxon>
        <taxon>Alphaproteobacteria</taxon>
        <taxon>Hyphomicrobiales</taxon>
        <taxon>Aurantimonadaceae</taxon>
        <taxon>Antarcticirhabdus</taxon>
    </lineage>
</organism>
<proteinExistence type="predicted"/>
<evidence type="ECO:0000313" key="2">
    <source>
        <dbReference type="Proteomes" id="UP001163223"/>
    </source>
</evidence>
<keyword evidence="2" id="KW-1185">Reference proteome</keyword>
<dbReference type="EMBL" id="CP113520">
    <property type="protein sequence ID" value="WAJ30261.1"/>
    <property type="molecule type" value="Genomic_DNA"/>
</dbReference>
<dbReference type="Proteomes" id="UP001163223">
    <property type="component" value="Chromosome"/>
</dbReference>
<reference evidence="1" key="1">
    <citation type="submission" date="2022-11" db="EMBL/GenBank/DDBJ databases">
        <title>beta-Carotene-producing bacterium, Jeongeuplla avenae sp. nov., alleviates the salt stress of Arabidopsis seedlings.</title>
        <authorList>
            <person name="Jiang L."/>
            <person name="Lee J."/>
        </authorList>
    </citation>
    <scope>NUCLEOTIDE SEQUENCE</scope>
    <source>
        <strain evidence="1">DY_R2A_6</strain>
    </source>
</reference>